<dbReference type="AlphaFoldDB" id="A0A182IZU7"/>
<sequence>MDNYLGLAESKFKPRSVVDAFSNRTATVKRRPVRAPTPQPVKPRAVSHTSIVIDSTTQLRYLQEEHRVVIEKNKRLEMRNSALEEENTKLKSDIDNLRSAYEELQENCSSGTSKSFSTDKLLVHLKLKRRTDKETLVKRNIIKNEACFNTYLQQVDMTEHPRIPRIIHECVTVLESNEKFMKSPGLYRMSGNHNVIQNLRYDINANNYKRLRKQKSPHEVCGVLKLFLRELKDPLIPLETCNSIITNSIEFTIFDRLISYSKQYGEVYILDFLYDRTVVCASPSDAKRILTSYKFLAKSDDYGKVSEWIGDGLLVSKGMKWMWHRKAIAPAFSTVALRQFVPVFSRRAEEVCAKLEALADERPGEPVDVLPELKLHTLGVLCETVMGIPCGEEQDRQRQYTQVVEELKSILYWRMFSWFANFNTLFRLTPTKRRFDELVALSRSFTHDMIDRRRKIRERSKLVFDQDGNIDFERLDPRSKYSPLLDTLLNARLPDGTTSPNDGLFDGRPLTDEEIQDEVDTFSFAGHDTTASAMTFILYNVAKYPEMQERLFDEIVSEIGTEFSELNFQDLFKLCYMDSFIKESLRLFPPVPIVARIAIDDTYVNMVDIKAGTSVALNIFSMHRHPAYYPDPERFDPERFRKSPDDEPESIELTKGRYAYVPFSAGHRNCIGQKFAQYELMATLVKVLQRFQLRLPKEDYVPKLKAEIVLMPVEGMPLIFSRRFL</sequence>
<dbReference type="VEuPathDB" id="VectorBase:AATE008636"/>
<dbReference type="GO" id="GO:0020037">
    <property type="term" value="F:heme binding"/>
    <property type="evidence" value="ECO:0007669"/>
    <property type="project" value="InterPro"/>
</dbReference>
<evidence type="ECO:0000256" key="6">
    <source>
        <dbReference type="ARBA" id="ARBA00023004"/>
    </source>
</evidence>
<comment type="cofactor">
    <cofactor evidence="1 8">
        <name>heme</name>
        <dbReference type="ChEBI" id="CHEBI:30413"/>
    </cofactor>
</comment>
<keyword evidence="4 8" id="KW-0479">Metal-binding</keyword>
<keyword evidence="7" id="KW-0503">Monooxygenase</keyword>
<dbReference type="PANTHER" id="PTHR24291">
    <property type="entry name" value="CYTOCHROME P450 FAMILY 4"/>
    <property type="match status" value="1"/>
</dbReference>
<evidence type="ECO:0000256" key="7">
    <source>
        <dbReference type="ARBA" id="ARBA00023033"/>
    </source>
</evidence>
<evidence type="ECO:0000256" key="2">
    <source>
        <dbReference type="ARBA" id="ARBA00010617"/>
    </source>
</evidence>
<dbReference type="PROSITE" id="PS50238">
    <property type="entry name" value="RHOGAP"/>
    <property type="match status" value="1"/>
</dbReference>
<dbReference type="Gene3D" id="1.10.555.10">
    <property type="entry name" value="Rho GTPase activation protein"/>
    <property type="match status" value="1"/>
</dbReference>
<name>A0A182IZU7_ANOAO</name>
<dbReference type="PRINTS" id="PR00463">
    <property type="entry name" value="EP450I"/>
</dbReference>
<accession>A0A182IZU7</accession>
<organism evidence="9">
    <name type="scientific">Anopheles atroparvus</name>
    <name type="common">European mosquito</name>
    <dbReference type="NCBI Taxonomy" id="41427"/>
    <lineage>
        <taxon>Eukaryota</taxon>
        <taxon>Metazoa</taxon>
        <taxon>Ecdysozoa</taxon>
        <taxon>Arthropoda</taxon>
        <taxon>Hexapoda</taxon>
        <taxon>Insecta</taxon>
        <taxon>Pterygota</taxon>
        <taxon>Neoptera</taxon>
        <taxon>Endopterygota</taxon>
        <taxon>Diptera</taxon>
        <taxon>Nematocera</taxon>
        <taxon>Culicoidea</taxon>
        <taxon>Culicidae</taxon>
        <taxon>Anophelinae</taxon>
        <taxon>Anopheles</taxon>
    </lineage>
</organism>
<dbReference type="GO" id="GO:0016705">
    <property type="term" value="F:oxidoreductase activity, acting on paired donors, with incorporation or reduction of molecular oxygen"/>
    <property type="evidence" value="ECO:0007669"/>
    <property type="project" value="InterPro"/>
</dbReference>
<dbReference type="InterPro" id="IPR001128">
    <property type="entry name" value="Cyt_P450"/>
</dbReference>
<keyword evidence="6 8" id="KW-0408">Iron</keyword>
<dbReference type="Pfam" id="PF00620">
    <property type="entry name" value="RhoGAP"/>
    <property type="match status" value="1"/>
</dbReference>
<keyword evidence="5" id="KW-0560">Oxidoreductase</keyword>
<dbReference type="STRING" id="41427.A0A182IZU7"/>
<evidence type="ECO:0000313" key="9">
    <source>
        <dbReference type="EnsemblMetazoa" id="AATE008636-PA.1"/>
    </source>
</evidence>
<dbReference type="SMART" id="SM00324">
    <property type="entry name" value="RhoGAP"/>
    <property type="match status" value="1"/>
</dbReference>
<dbReference type="InterPro" id="IPR000198">
    <property type="entry name" value="RhoGAP_dom"/>
</dbReference>
<evidence type="ECO:0000256" key="5">
    <source>
        <dbReference type="ARBA" id="ARBA00023002"/>
    </source>
</evidence>
<dbReference type="Pfam" id="PF00067">
    <property type="entry name" value="p450"/>
    <property type="match status" value="1"/>
</dbReference>
<dbReference type="EnsemblMetazoa" id="AATE008636-RA">
    <property type="protein sequence ID" value="AATE008636-PA.1"/>
    <property type="gene ID" value="AATE008636"/>
</dbReference>
<dbReference type="CDD" id="cd00159">
    <property type="entry name" value="RhoGAP"/>
    <property type="match status" value="1"/>
</dbReference>
<feature type="binding site" description="axial binding residue" evidence="8">
    <location>
        <position position="670"/>
    </location>
    <ligand>
        <name>heme</name>
        <dbReference type="ChEBI" id="CHEBI:30413"/>
    </ligand>
    <ligandPart>
        <name>Fe</name>
        <dbReference type="ChEBI" id="CHEBI:18248"/>
    </ligandPart>
</feature>
<reference evidence="9" key="1">
    <citation type="submission" date="2022-08" db="UniProtKB">
        <authorList>
            <consortium name="EnsemblMetazoa"/>
        </authorList>
    </citation>
    <scope>IDENTIFICATION</scope>
    <source>
        <strain evidence="9">EBRO</strain>
    </source>
</reference>
<dbReference type="InterPro" id="IPR002401">
    <property type="entry name" value="Cyt_P450_E_grp-I"/>
</dbReference>
<evidence type="ECO:0000256" key="1">
    <source>
        <dbReference type="ARBA" id="ARBA00001971"/>
    </source>
</evidence>
<keyword evidence="3 8" id="KW-0349">Heme</keyword>
<dbReference type="SUPFAM" id="SSF48264">
    <property type="entry name" value="Cytochrome P450"/>
    <property type="match status" value="1"/>
</dbReference>
<evidence type="ECO:0000256" key="8">
    <source>
        <dbReference type="PIRSR" id="PIRSR602401-1"/>
    </source>
</evidence>
<dbReference type="InterPro" id="IPR036396">
    <property type="entry name" value="Cyt_P450_sf"/>
</dbReference>
<evidence type="ECO:0000256" key="3">
    <source>
        <dbReference type="ARBA" id="ARBA00022617"/>
    </source>
</evidence>
<dbReference type="InterPro" id="IPR008936">
    <property type="entry name" value="Rho_GTPase_activation_prot"/>
</dbReference>
<protein>
    <submittedName>
        <fullName evidence="9">Uncharacterized protein</fullName>
    </submittedName>
</protein>
<dbReference type="SUPFAM" id="SSF48350">
    <property type="entry name" value="GTPase activation domain, GAP"/>
    <property type="match status" value="1"/>
</dbReference>
<dbReference type="InterPro" id="IPR050196">
    <property type="entry name" value="Cytochrome_P450_Monoox"/>
</dbReference>
<comment type="similarity">
    <text evidence="2">Belongs to the cytochrome P450 family.</text>
</comment>
<dbReference type="GO" id="GO:0004497">
    <property type="term" value="F:monooxygenase activity"/>
    <property type="evidence" value="ECO:0007669"/>
    <property type="project" value="UniProtKB-KW"/>
</dbReference>
<dbReference type="Gene3D" id="1.10.630.10">
    <property type="entry name" value="Cytochrome P450"/>
    <property type="match status" value="1"/>
</dbReference>
<dbReference type="PROSITE" id="PS00086">
    <property type="entry name" value="CYTOCHROME_P450"/>
    <property type="match status" value="1"/>
</dbReference>
<dbReference type="GO" id="GO:0007165">
    <property type="term" value="P:signal transduction"/>
    <property type="evidence" value="ECO:0007669"/>
    <property type="project" value="InterPro"/>
</dbReference>
<proteinExistence type="inferred from homology"/>
<dbReference type="PANTHER" id="PTHR24291:SF187">
    <property type="entry name" value="CYTOCHROME P450 4AE1-RELATED"/>
    <property type="match status" value="1"/>
</dbReference>
<dbReference type="PRINTS" id="PR00385">
    <property type="entry name" value="P450"/>
</dbReference>
<dbReference type="InterPro" id="IPR017972">
    <property type="entry name" value="Cyt_P450_CS"/>
</dbReference>
<dbReference type="GO" id="GO:0005506">
    <property type="term" value="F:iron ion binding"/>
    <property type="evidence" value="ECO:0007669"/>
    <property type="project" value="InterPro"/>
</dbReference>
<evidence type="ECO:0000256" key="4">
    <source>
        <dbReference type="ARBA" id="ARBA00022723"/>
    </source>
</evidence>